<evidence type="ECO:0000313" key="3">
    <source>
        <dbReference type="EMBL" id="WNG47680.1"/>
    </source>
</evidence>
<dbReference type="Proteomes" id="UP001611383">
    <property type="component" value="Chromosome"/>
</dbReference>
<feature type="domain" description="eCIS core" evidence="2">
    <location>
        <begin position="100"/>
        <end position="167"/>
    </location>
</feature>
<evidence type="ECO:0000259" key="2">
    <source>
        <dbReference type="Pfam" id="PF13699"/>
    </source>
</evidence>
<gene>
    <name evidence="3" type="ORF">F0U60_28795</name>
</gene>
<accession>A0ABY9WX26</accession>
<evidence type="ECO:0000256" key="1">
    <source>
        <dbReference type="SAM" id="MobiDB-lite"/>
    </source>
</evidence>
<reference evidence="3 4" key="1">
    <citation type="submission" date="2019-08" db="EMBL/GenBank/DDBJ databases">
        <title>Archangium and Cystobacter genomes.</title>
        <authorList>
            <person name="Chen I.-C.K."/>
            <person name="Wielgoss S."/>
        </authorList>
    </citation>
    <scope>NUCLEOTIDE SEQUENCE [LARGE SCALE GENOMIC DNA]</scope>
    <source>
        <strain evidence="3 4">Cbm 6</strain>
    </source>
</reference>
<dbReference type="InterPro" id="IPR025295">
    <property type="entry name" value="eCIS_core_dom"/>
</dbReference>
<dbReference type="EMBL" id="CP043494">
    <property type="protein sequence ID" value="WNG47680.1"/>
    <property type="molecule type" value="Genomic_DNA"/>
</dbReference>
<name>A0ABY9WX26_9BACT</name>
<protein>
    <submittedName>
        <fullName evidence="3">DUF4157 domain-containing protein</fullName>
    </submittedName>
</protein>
<feature type="region of interest" description="Disordered" evidence="1">
    <location>
        <begin position="1"/>
        <end position="43"/>
    </location>
</feature>
<keyword evidence="4" id="KW-1185">Reference proteome</keyword>
<sequence>MVRSYSGRLPPSTHSPAERGRVSSSLAAEPPRPSKRESPAARTLDPAPFAWSFDQVRVFPSPSAPPVAGARLQAREGSLKRPDALFIAHQGLRAGPQPLPYLEAIQASFGRYELGPVSAHIGGPAEQANRQLQALAYTTGDHVAFRQPPDLRTAAHEAAHVVQQRSGVRLSNGLGRSGDRHEQQADAVAEAVVGGRSAEPLLEGLGAASSRRSVDTGSAVQCKGTIPTAGGGWEFSMDVGRTTFKVGTNDEGSEWQGGVETLIHKKDFGPKTFKIRAVPMFANGGVEAKLGGESRVDQPGPSSGYVSLSAKGLVSAGWISEAKHSAAPVDAMDKEDVPGYEVGIGGGFEGGTKLSIPLSTPEGQNVILSAPIEVSFFLSARAKAGLGSFSLGPEIKKTLYKYKLGEASLTLRRDGQSQFKFEDTSNSNQLEHLGEEVYEAAKEAARRSTLNTLNDLGDRAPRPVQEVAEGIGSWMESDQAHAIADAVEKIAPQEVLDAALDTVSWIFEGETVTDARARELEAWMEEAERANQAQASRRSAQEALMGLSPGAQASAQQQARLQAEQRKTEREAAAIRLLPSLDSARRTAAAAASRYNLLTSTGRAEEVKPEARRKYGQGFTQLALGDQAYRRFKELRAHPDVEPLALQQQADQVLGLYLAAESLFLQGNRLQG</sequence>
<organism evidence="3 4">
    <name type="scientific">Archangium minus</name>
    <dbReference type="NCBI Taxonomy" id="83450"/>
    <lineage>
        <taxon>Bacteria</taxon>
        <taxon>Pseudomonadati</taxon>
        <taxon>Myxococcota</taxon>
        <taxon>Myxococcia</taxon>
        <taxon>Myxococcales</taxon>
        <taxon>Cystobacterineae</taxon>
        <taxon>Archangiaceae</taxon>
        <taxon>Archangium</taxon>
    </lineage>
</organism>
<evidence type="ECO:0000313" key="4">
    <source>
        <dbReference type="Proteomes" id="UP001611383"/>
    </source>
</evidence>
<proteinExistence type="predicted"/>
<dbReference type="Pfam" id="PF13699">
    <property type="entry name" value="eCIS_core"/>
    <property type="match status" value="1"/>
</dbReference>
<dbReference type="RefSeq" id="WP_395804300.1">
    <property type="nucleotide sequence ID" value="NZ_CP043494.1"/>
</dbReference>